<evidence type="ECO:0000313" key="3">
    <source>
        <dbReference type="Proteomes" id="UP001253595"/>
    </source>
</evidence>
<dbReference type="Pfam" id="PF07963">
    <property type="entry name" value="N_methyl"/>
    <property type="match status" value="1"/>
</dbReference>
<dbReference type="EMBL" id="JAVDVX010000006">
    <property type="protein sequence ID" value="MDR7091135.1"/>
    <property type="molecule type" value="Genomic_DNA"/>
</dbReference>
<keyword evidence="1" id="KW-0472">Membrane</keyword>
<dbReference type="Pfam" id="PF16074">
    <property type="entry name" value="PilW"/>
    <property type="match status" value="1"/>
</dbReference>
<protein>
    <submittedName>
        <fullName evidence="2">Type IV pilus assembly protein PilW</fullName>
    </submittedName>
</protein>
<dbReference type="RefSeq" id="WP_310074074.1">
    <property type="nucleotide sequence ID" value="NZ_JAVDVX010000006.1"/>
</dbReference>
<feature type="transmembrane region" description="Helical" evidence="1">
    <location>
        <begin position="7"/>
        <end position="32"/>
    </location>
</feature>
<dbReference type="Proteomes" id="UP001253595">
    <property type="component" value="Unassembled WGS sequence"/>
</dbReference>
<accession>A0ABU1V148</accession>
<dbReference type="InterPro" id="IPR012902">
    <property type="entry name" value="N_methyl_site"/>
</dbReference>
<reference evidence="2 3" key="1">
    <citation type="submission" date="2023-07" db="EMBL/GenBank/DDBJ databases">
        <title>Sorghum-associated microbial communities from plants grown in Nebraska, USA.</title>
        <authorList>
            <person name="Schachtman D."/>
        </authorList>
    </citation>
    <scope>NUCLEOTIDE SEQUENCE [LARGE SCALE GENOMIC DNA]</scope>
    <source>
        <strain evidence="2 3">BE190</strain>
    </source>
</reference>
<comment type="caution">
    <text evidence="2">The sequence shown here is derived from an EMBL/GenBank/DDBJ whole genome shotgun (WGS) entry which is preliminary data.</text>
</comment>
<dbReference type="PROSITE" id="PS00409">
    <property type="entry name" value="PROKAR_NTER_METHYL"/>
    <property type="match status" value="1"/>
</dbReference>
<evidence type="ECO:0000313" key="2">
    <source>
        <dbReference type="EMBL" id="MDR7091135.1"/>
    </source>
</evidence>
<sequence length="347" mass="37049">MHLRQAGLSLVELMIAIALGLVLMTGVVQVFLSSKTVFSTQQAMSRIQETGRLAVDFLARDIRMAAYYGCYRPQAGVPSAALQNGAMVIEDLHGNFAEGVRGYTSVESLPGGVSDLGAGLKPLVGKTANVLVLRTANEVGLPVSNPNDSSGIYAYSPEPVNGQGCIAGMCLGSAVVVSDCFKARVFRLAEIPLAVGANVFHLRHNDNWGGGITPTQNFNTGEVSAMNSVVYFLAEGPTGTPSLWQKTNDDTALELLEGVEHMRITYATSANPEVYRLAEVLAAAEWALVTSIRVELVVRSIENNVVDATQPYTFAGAIVNPPNINGASDRYLRQVFSTTVGIRSRIQ</sequence>
<proteinExistence type="predicted"/>
<organism evidence="2 3">
    <name type="scientific">Cellvibrio fibrivorans</name>
    <dbReference type="NCBI Taxonomy" id="126350"/>
    <lineage>
        <taxon>Bacteria</taxon>
        <taxon>Pseudomonadati</taxon>
        <taxon>Pseudomonadota</taxon>
        <taxon>Gammaproteobacteria</taxon>
        <taxon>Cellvibrionales</taxon>
        <taxon>Cellvibrionaceae</taxon>
        <taxon>Cellvibrio</taxon>
    </lineage>
</organism>
<dbReference type="InterPro" id="IPR032092">
    <property type="entry name" value="PilW"/>
</dbReference>
<name>A0ABU1V148_9GAMM</name>
<gene>
    <name evidence="2" type="ORF">J2X05_003170</name>
</gene>
<keyword evidence="1" id="KW-1133">Transmembrane helix</keyword>
<keyword evidence="3" id="KW-1185">Reference proteome</keyword>
<keyword evidence="1" id="KW-0812">Transmembrane</keyword>
<evidence type="ECO:0000256" key="1">
    <source>
        <dbReference type="SAM" id="Phobius"/>
    </source>
</evidence>